<dbReference type="Pfam" id="PF12728">
    <property type="entry name" value="HTH_17"/>
    <property type="match status" value="1"/>
</dbReference>
<evidence type="ECO:0000259" key="1">
    <source>
        <dbReference type="Pfam" id="PF12728"/>
    </source>
</evidence>
<dbReference type="Proteomes" id="UP001321748">
    <property type="component" value="Chromosome"/>
</dbReference>
<name>A0ABN6SFQ7_9BIFI</name>
<dbReference type="InterPro" id="IPR041657">
    <property type="entry name" value="HTH_17"/>
</dbReference>
<dbReference type="RefSeq" id="WP_317643097.1">
    <property type="nucleotide sequence ID" value="NZ_AP026800.1"/>
</dbReference>
<protein>
    <recommendedName>
        <fullName evidence="1">Helix-turn-helix domain-containing protein</fullName>
    </recommendedName>
</protein>
<sequence>MSNTLTMVPAKSITDSDLEELRKALANMSKDSPLAVAIRQFLLSQDSSITVSSKDLTPAQVARLLKVSRPYVYKLMDQNLLNFHYVGSNRRISQDDLWDYVNRGEQGRSEYASALSNRTEDLRKIDQDAASYTEADRKELAELFS</sequence>
<feature type="domain" description="Helix-turn-helix" evidence="1">
    <location>
        <begin position="56"/>
        <end position="103"/>
    </location>
</feature>
<evidence type="ECO:0000313" key="3">
    <source>
        <dbReference type="Proteomes" id="UP001321748"/>
    </source>
</evidence>
<accession>A0ABN6SFQ7</accession>
<reference evidence="2 3" key="1">
    <citation type="journal article" date="2023" name="Microbiol. Spectr.">
        <title>Symbiosis of Carpenter Bees with Uncharacterized Lactic Acid Bacteria Showing NAD Auxotrophy.</title>
        <authorList>
            <person name="Kawasaki S."/>
            <person name="Ozawa K."/>
            <person name="Mori T."/>
            <person name="Yamamoto A."/>
            <person name="Ito M."/>
            <person name="Ohkuma M."/>
            <person name="Sakamoto M."/>
            <person name="Matsutani M."/>
        </authorList>
    </citation>
    <scope>NUCLEOTIDE SEQUENCE [LARGE SCALE GENOMIC DNA]</scope>
    <source>
        <strain evidence="2 3">KimH</strain>
    </source>
</reference>
<keyword evidence="3" id="KW-1185">Reference proteome</keyword>
<dbReference type="InterPro" id="IPR010093">
    <property type="entry name" value="SinI_DNA-bd"/>
</dbReference>
<evidence type="ECO:0000313" key="2">
    <source>
        <dbReference type="EMBL" id="BDR54078.1"/>
    </source>
</evidence>
<proteinExistence type="predicted"/>
<dbReference type="EMBL" id="AP026800">
    <property type="protein sequence ID" value="BDR54078.1"/>
    <property type="molecule type" value="Genomic_DNA"/>
</dbReference>
<organism evidence="2 3">
    <name type="scientific">Bombiscardovia apis</name>
    <dbReference type="NCBI Taxonomy" id="2932182"/>
    <lineage>
        <taxon>Bacteria</taxon>
        <taxon>Bacillati</taxon>
        <taxon>Actinomycetota</taxon>
        <taxon>Actinomycetes</taxon>
        <taxon>Bifidobacteriales</taxon>
        <taxon>Bifidobacteriaceae</taxon>
        <taxon>Bombiscardovia</taxon>
    </lineage>
</organism>
<gene>
    <name evidence="2" type="ORF">KIMH_01890</name>
</gene>
<dbReference type="NCBIfam" id="TIGR01764">
    <property type="entry name" value="excise"/>
    <property type="match status" value="1"/>
</dbReference>